<gene>
    <name evidence="2" type="ORF">C1645_84001</name>
</gene>
<evidence type="ECO:0000313" key="2">
    <source>
        <dbReference type="EMBL" id="RIA79373.1"/>
    </source>
</evidence>
<feature type="region of interest" description="Disordered" evidence="1">
    <location>
        <begin position="1"/>
        <end position="112"/>
    </location>
</feature>
<dbReference type="Proteomes" id="UP000265703">
    <property type="component" value="Unassembled WGS sequence"/>
</dbReference>
<feature type="compositionally biased region" description="Low complexity" evidence="1">
    <location>
        <begin position="65"/>
        <end position="88"/>
    </location>
</feature>
<keyword evidence="3" id="KW-1185">Reference proteome</keyword>
<feature type="compositionally biased region" description="Acidic residues" evidence="1">
    <location>
        <begin position="103"/>
        <end position="112"/>
    </location>
</feature>
<comment type="caution">
    <text evidence="2">The sequence shown here is derived from an EMBL/GenBank/DDBJ whole genome shotgun (WGS) entry which is preliminary data.</text>
</comment>
<name>A0A397RYV7_9GLOM</name>
<proteinExistence type="predicted"/>
<protein>
    <submittedName>
        <fullName evidence="2">Uncharacterized protein</fullName>
    </submittedName>
</protein>
<evidence type="ECO:0000256" key="1">
    <source>
        <dbReference type="SAM" id="MobiDB-lite"/>
    </source>
</evidence>
<sequence length="207" mass="23845">MHVRIPKRKKQLSLPKKNKESELHKESVGSVPKKAKTTSRKEENVDDDIDDPFISNNRAINSAESSNFSKDNSSSSSSIKIAQSSASFDNKSQDLDSISPGPEESETESIDIDQGEKEIRKLTQVSERVNRSLDERQIEWLNKVLEQKSWKQTDEFKKYINQFTEDADRVTIPYMVRNSFVIPIESFNSYRHEGHDIAQRILIHFSE</sequence>
<organism evidence="2 3">
    <name type="scientific">Glomus cerebriforme</name>
    <dbReference type="NCBI Taxonomy" id="658196"/>
    <lineage>
        <taxon>Eukaryota</taxon>
        <taxon>Fungi</taxon>
        <taxon>Fungi incertae sedis</taxon>
        <taxon>Mucoromycota</taxon>
        <taxon>Glomeromycotina</taxon>
        <taxon>Glomeromycetes</taxon>
        <taxon>Glomerales</taxon>
        <taxon>Glomeraceae</taxon>
        <taxon>Glomus</taxon>
    </lineage>
</organism>
<dbReference type="OrthoDB" id="2371443at2759"/>
<feature type="compositionally biased region" description="Polar residues" evidence="1">
    <location>
        <begin position="54"/>
        <end position="64"/>
    </location>
</feature>
<feature type="compositionally biased region" description="Basic and acidic residues" evidence="1">
    <location>
        <begin position="17"/>
        <end position="27"/>
    </location>
</feature>
<accession>A0A397RYV7</accession>
<feature type="compositionally biased region" description="Basic residues" evidence="1">
    <location>
        <begin position="1"/>
        <end position="11"/>
    </location>
</feature>
<evidence type="ECO:0000313" key="3">
    <source>
        <dbReference type="Proteomes" id="UP000265703"/>
    </source>
</evidence>
<dbReference type="EMBL" id="QKYT01001339">
    <property type="protein sequence ID" value="RIA79373.1"/>
    <property type="molecule type" value="Genomic_DNA"/>
</dbReference>
<dbReference type="AlphaFoldDB" id="A0A397RYV7"/>
<reference evidence="2 3" key="1">
    <citation type="submission" date="2018-06" db="EMBL/GenBank/DDBJ databases">
        <title>Comparative genomics reveals the genomic features of Rhizophagus irregularis, R. cerebriforme, R. diaphanum and Gigaspora rosea, and their symbiotic lifestyle signature.</title>
        <authorList>
            <person name="Morin E."/>
            <person name="San Clemente H."/>
            <person name="Chen E.C.H."/>
            <person name="De La Providencia I."/>
            <person name="Hainaut M."/>
            <person name="Kuo A."/>
            <person name="Kohler A."/>
            <person name="Murat C."/>
            <person name="Tang N."/>
            <person name="Roy S."/>
            <person name="Loubradou J."/>
            <person name="Henrissat B."/>
            <person name="Grigoriev I.V."/>
            <person name="Corradi N."/>
            <person name="Roux C."/>
            <person name="Martin F.M."/>
        </authorList>
    </citation>
    <scope>NUCLEOTIDE SEQUENCE [LARGE SCALE GENOMIC DNA]</scope>
    <source>
        <strain evidence="2 3">DAOM 227022</strain>
    </source>
</reference>